<gene>
    <name evidence="1" type="ORF">MANES_01G000310v8</name>
</gene>
<accession>A0ACB7IAD9</accession>
<comment type="caution">
    <text evidence="1">The sequence shown here is derived from an EMBL/GenBank/DDBJ whole genome shotgun (WGS) entry which is preliminary data.</text>
</comment>
<dbReference type="Proteomes" id="UP000091857">
    <property type="component" value="Chromosome 1"/>
</dbReference>
<protein>
    <submittedName>
        <fullName evidence="1">Uncharacterized protein</fullName>
    </submittedName>
</protein>
<evidence type="ECO:0000313" key="1">
    <source>
        <dbReference type="EMBL" id="KAG8661366.1"/>
    </source>
</evidence>
<keyword evidence="2" id="KW-1185">Reference proteome</keyword>
<sequence length="110" mass="12085">MDIFLISATNGGPTTSSSAATTTAICTLHQEGSSSQETEATNQLLGKRKIQDLVSQVLLAIQCCAVISSLYCYVVLFKFFRLSFSFSCKNVTELLLSYSYNDKYVAVLYL</sequence>
<proteinExistence type="predicted"/>
<organism evidence="1 2">
    <name type="scientific">Manihot esculenta</name>
    <name type="common">Cassava</name>
    <name type="synonym">Jatropha manihot</name>
    <dbReference type="NCBI Taxonomy" id="3983"/>
    <lineage>
        <taxon>Eukaryota</taxon>
        <taxon>Viridiplantae</taxon>
        <taxon>Streptophyta</taxon>
        <taxon>Embryophyta</taxon>
        <taxon>Tracheophyta</taxon>
        <taxon>Spermatophyta</taxon>
        <taxon>Magnoliopsida</taxon>
        <taxon>eudicotyledons</taxon>
        <taxon>Gunneridae</taxon>
        <taxon>Pentapetalae</taxon>
        <taxon>rosids</taxon>
        <taxon>fabids</taxon>
        <taxon>Malpighiales</taxon>
        <taxon>Euphorbiaceae</taxon>
        <taxon>Crotonoideae</taxon>
        <taxon>Manihoteae</taxon>
        <taxon>Manihot</taxon>
    </lineage>
</organism>
<name>A0ACB7IAD9_MANES</name>
<dbReference type="EMBL" id="CM004387">
    <property type="protein sequence ID" value="KAG8661366.1"/>
    <property type="molecule type" value="Genomic_DNA"/>
</dbReference>
<evidence type="ECO:0000313" key="2">
    <source>
        <dbReference type="Proteomes" id="UP000091857"/>
    </source>
</evidence>
<reference evidence="2" key="1">
    <citation type="journal article" date="2016" name="Nat. Biotechnol.">
        <title>Sequencing wild and cultivated cassava and related species reveals extensive interspecific hybridization and genetic diversity.</title>
        <authorList>
            <person name="Bredeson J.V."/>
            <person name="Lyons J.B."/>
            <person name="Prochnik S.E."/>
            <person name="Wu G.A."/>
            <person name="Ha C.M."/>
            <person name="Edsinger-Gonzales E."/>
            <person name="Grimwood J."/>
            <person name="Schmutz J."/>
            <person name="Rabbi I.Y."/>
            <person name="Egesi C."/>
            <person name="Nauluvula P."/>
            <person name="Lebot V."/>
            <person name="Ndunguru J."/>
            <person name="Mkamilo G."/>
            <person name="Bart R.S."/>
            <person name="Setter T.L."/>
            <person name="Gleadow R.M."/>
            <person name="Kulakow P."/>
            <person name="Ferguson M.E."/>
            <person name="Rounsley S."/>
            <person name="Rokhsar D.S."/>
        </authorList>
    </citation>
    <scope>NUCLEOTIDE SEQUENCE [LARGE SCALE GENOMIC DNA]</scope>
    <source>
        <strain evidence="2">cv. AM560-2</strain>
    </source>
</reference>